<dbReference type="InterPro" id="IPR041845">
    <property type="entry name" value="Mavicyanin"/>
</dbReference>
<dbReference type="InterPro" id="IPR039391">
    <property type="entry name" value="Phytocyanin-like"/>
</dbReference>
<dbReference type="Pfam" id="PF02298">
    <property type="entry name" value="Cu_bind_like"/>
    <property type="match status" value="1"/>
</dbReference>
<keyword evidence="5" id="KW-0732">Signal</keyword>
<dbReference type="GO" id="GO:0005886">
    <property type="term" value="C:plasma membrane"/>
    <property type="evidence" value="ECO:0007669"/>
    <property type="project" value="TreeGrafter"/>
</dbReference>
<dbReference type="SUPFAM" id="SSF49503">
    <property type="entry name" value="Cupredoxins"/>
    <property type="match status" value="1"/>
</dbReference>
<dbReference type="PANTHER" id="PTHR33021">
    <property type="entry name" value="BLUE COPPER PROTEIN"/>
    <property type="match status" value="1"/>
</dbReference>
<evidence type="ECO:0000256" key="1">
    <source>
        <dbReference type="ARBA" id="ARBA00022723"/>
    </source>
</evidence>
<dbReference type="GO" id="GO:0046872">
    <property type="term" value="F:metal ion binding"/>
    <property type="evidence" value="ECO:0007669"/>
    <property type="project" value="UniProtKB-KW"/>
</dbReference>
<dbReference type="EMBL" id="GISG01017590">
    <property type="protein sequence ID" value="MBA4617726.1"/>
    <property type="molecule type" value="Transcribed_RNA"/>
</dbReference>
<feature type="region of interest" description="Disordered" evidence="3">
    <location>
        <begin position="130"/>
        <end position="157"/>
    </location>
</feature>
<keyword evidence="4" id="KW-0812">Transmembrane</keyword>
<evidence type="ECO:0000256" key="5">
    <source>
        <dbReference type="SAM" id="SignalP"/>
    </source>
</evidence>
<dbReference type="CDD" id="cd11014">
    <property type="entry name" value="Mavicyanin"/>
    <property type="match status" value="1"/>
</dbReference>
<protein>
    <recommendedName>
        <fullName evidence="6">Phytocyanin domain-containing protein</fullName>
    </recommendedName>
</protein>
<dbReference type="InterPro" id="IPR003245">
    <property type="entry name" value="Phytocyanin_dom"/>
</dbReference>
<dbReference type="PROSITE" id="PS51485">
    <property type="entry name" value="PHYTOCYANIN"/>
    <property type="match status" value="1"/>
</dbReference>
<feature type="compositionally biased region" description="Low complexity" evidence="3">
    <location>
        <begin position="130"/>
        <end position="142"/>
    </location>
</feature>
<dbReference type="PANTHER" id="PTHR33021:SF339">
    <property type="entry name" value="OS07G0570600 PROTEIN"/>
    <property type="match status" value="1"/>
</dbReference>
<feature type="transmembrane region" description="Helical" evidence="4">
    <location>
        <begin position="168"/>
        <end position="190"/>
    </location>
</feature>
<proteinExistence type="predicted"/>
<feature type="chain" id="PRO_5033586734" description="Phytocyanin domain-containing protein" evidence="5">
    <location>
        <begin position="27"/>
        <end position="191"/>
    </location>
</feature>
<dbReference type="GO" id="GO:0009055">
    <property type="term" value="F:electron transfer activity"/>
    <property type="evidence" value="ECO:0007669"/>
    <property type="project" value="InterPro"/>
</dbReference>
<evidence type="ECO:0000256" key="2">
    <source>
        <dbReference type="ARBA" id="ARBA00023180"/>
    </source>
</evidence>
<dbReference type="Gene3D" id="2.60.40.420">
    <property type="entry name" value="Cupredoxins - blue copper proteins"/>
    <property type="match status" value="1"/>
</dbReference>
<evidence type="ECO:0000256" key="4">
    <source>
        <dbReference type="SAM" id="Phobius"/>
    </source>
</evidence>
<name>A0A7C9CHK3_OPUST</name>
<dbReference type="EMBL" id="GISG01017589">
    <property type="protein sequence ID" value="MBA4617725.1"/>
    <property type="molecule type" value="Transcribed_RNA"/>
</dbReference>
<reference evidence="7" key="2">
    <citation type="submission" date="2020-07" db="EMBL/GenBank/DDBJ databases">
        <authorList>
            <person name="Vera ALvarez R."/>
            <person name="Arias-Moreno D.M."/>
            <person name="Jimenez-Jacinto V."/>
            <person name="Jimenez-Bremont J.F."/>
            <person name="Swaminathan K."/>
            <person name="Moose S.P."/>
            <person name="Guerrero-Gonzalez M.L."/>
            <person name="Marino-Ramirez L."/>
            <person name="Landsman D."/>
            <person name="Rodriguez-Kessler M."/>
            <person name="Delgado-Sanchez P."/>
        </authorList>
    </citation>
    <scope>NUCLEOTIDE SEQUENCE</scope>
    <source>
        <tissue evidence="7">Cladode</tissue>
    </source>
</reference>
<evidence type="ECO:0000313" key="7">
    <source>
        <dbReference type="EMBL" id="MBA4617726.1"/>
    </source>
</evidence>
<sequence>MAAKLVAAAVTAVLLVVALPPPVAHAVVYKVGDAAGWTTIGNVDYKHWAATKTFHVADVIVFNYAPQFHNVMQVTHQDYKTCNASSPIATHTSGNDSITITKHGHHFFLCGVPGHCQSGQKVDINVRRTATSTASSMAPSPSHELVSSTPAKPAASAMAPGPLSDAPAYSASLKCLLISAVTSIVVAFLLV</sequence>
<keyword evidence="2" id="KW-0325">Glycoprotein</keyword>
<evidence type="ECO:0000256" key="3">
    <source>
        <dbReference type="SAM" id="MobiDB-lite"/>
    </source>
</evidence>
<evidence type="ECO:0000259" key="6">
    <source>
        <dbReference type="PROSITE" id="PS51485"/>
    </source>
</evidence>
<keyword evidence="1" id="KW-0479">Metal-binding</keyword>
<accession>A0A7C9CHK3</accession>
<keyword evidence="4" id="KW-1133">Transmembrane helix</keyword>
<reference evidence="7" key="1">
    <citation type="journal article" date="2013" name="J. Plant Res.">
        <title>Effect of fungi and light on seed germination of three Opuntia species from semiarid lands of central Mexico.</title>
        <authorList>
            <person name="Delgado-Sanchez P."/>
            <person name="Jimenez-Bremont J.F."/>
            <person name="Guerrero-Gonzalez Mde L."/>
            <person name="Flores J."/>
        </authorList>
    </citation>
    <scope>NUCLEOTIDE SEQUENCE</scope>
    <source>
        <tissue evidence="7">Cladode</tissue>
    </source>
</reference>
<dbReference type="AlphaFoldDB" id="A0A7C9CHK3"/>
<keyword evidence="4" id="KW-0472">Membrane</keyword>
<dbReference type="FunFam" id="2.60.40.420:FF:000003">
    <property type="entry name" value="Blue copper"/>
    <property type="match status" value="1"/>
</dbReference>
<feature type="domain" description="Phytocyanin" evidence="6">
    <location>
        <begin position="27"/>
        <end position="128"/>
    </location>
</feature>
<dbReference type="InterPro" id="IPR008972">
    <property type="entry name" value="Cupredoxin"/>
</dbReference>
<feature type="signal peptide" evidence="5">
    <location>
        <begin position="1"/>
        <end position="26"/>
    </location>
</feature>
<organism evidence="7">
    <name type="scientific">Opuntia streptacantha</name>
    <name type="common">Prickly pear cactus</name>
    <name type="synonym">Opuntia cardona</name>
    <dbReference type="NCBI Taxonomy" id="393608"/>
    <lineage>
        <taxon>Eukaryota</taxon>
        <taxon>Viridiplantae</taxon>
        <taxon>Streptophyta</taxon>
        <taxon>Embryophyta</taxon>
        <taxon>Tracheophyta</taxon>
        <taxon>Spermatophyta</taxon>
        <taxon>Magnoliopsida</taxon>
        <taxon>eudicotyledons</taxon>
        <taxon>Gunneridae</taxon>
        <taxon>Pentapetalae</taxon>
        <taxon>Caryophyllales</taxon>
        <taxon>Cactineae</taxon>
        <taxon>Cactaceae</taxon>
        <taxon>Opuntioideae</taxon>
        <taxon>Opuntia</taxon>
    </lineage>
</organism>